<accession>A0A9J5WQG0</accession>
<proteinExistence type="predicted"/>
<sequence>MAYMRNLPRYRLKIRGNHSHFCVFQQISADIASAVRNRVCQVMNKFRSSFSSLKPAAHLPWQHGVSHILYVIGFIAAALPYVRLLNKVMVSFTYWDYIRAFNKVLCYNNERHKHTWFIKVCAQDIC</sequence>
<keyword evidence="1" id="KW-0472">Membrane</keyword>
<comment type="caution">
    <text evidence="2">The sequence shown here is derived from an EMBL/GenBank/DDBJ whole genome shotgun (WGS) entry which is preliminary data.</text>
</comment>
<name>A0A9J5WQG0_SOLCO</name>
<dbReference type="AlphaFoldDB" id="A0A9J5WQG0"/>
<evidence type="ECO:0000313" key="2">
    <source>
        <dbReference type="EMBL" id="KAG5577447.1"/>
    </source>
</evidence>
<evidence type="ECO:0000313" key="3">
    <source>
        <dbReference type="Proteomes" id="UP000824120"/>
    </source>
</evidence>
<gene>
    <name evidence="2" type="ORF">H5410_057581</name>
</gene>
<protein>
    <submittedName>
        <fullName evidence="2">Uncharacterized protein</fullName>
    </submittedName>
</protein>
<keyword evidence="1" id="KW-0812">Transmembrane</keyword>
<dbReference type="Proteomes" id="UP000824120">
    <property type="component" value="Chromosome 11"/>
</dbReference>
<organism evidence="2 3">
    <name type="scientific">Solanum commersonii</name>
    <name type="common">Commerson's wild potato</name>
    <name type="synonym">Commerson's nightshade</name>
    <dbReference type="NCBI Taxonomy" id="4109"/>
    <lineage>
        <taxon>Eukaryota</taxon>
        <taxon>Viridiplantae</taxon>
        <taxon>Streptophyta</taxon>
        <taxon>Embryophyta</taxon>
        <taxon>Tracheophyta</taxon>
        <taxon>Spermatophyta</taxon>
        <taxon>Magnoliopsida</taxon>
        <taxon>eudicotyledons</taxon>
        <taxon>Gunneridae</taxon>
        <taxon>Pentapetalae</taxon>
        <taxon>asterids</taxon>
        <taxon>lamiids</taxon>
        <taxon>Solanales</taxon>
        <taxon>Solanaceae</taxon>
        <taxon>Solanoideae</taxon>
        <taxon>Solaneae</taxon>
        <taxon>Solanum</taxon>
    </lineage>
</organism>
<reference evidence="2 3" key="1">
    <citation type="submission" date="2020-09" db="EMBL/GenBank/DDBJ databases">
        <title>De no assembly of potato wild relative species, Solanum commersonii.</title>
        <authorList>
            <person name="Cho K."/>
        </authorList>
    </citation>
    <scope>NUCLEOTIDE SEQUENCE [LARGE SCALE GENOMIC DNA]</scope>
    <source>
        <strain evidence="2">LZ3.2</strain>
        <tissue evidence="2">Leaf</tissue>
    </source>
</reference>
<dbReference type="OrthoDB" id="1743486at2759"/>
<dbReference type="EMBL" id="JACXVP010000011">
    <property type="protein sequence ID" value="KAG5577447.1"/>
    <property type="molecule type" value="Genomic_DNA"/>
</dbReference>
<feature type="transmembrane region" description="Helical" evidence="1">
    <location>
        <begin position="64"/>
        <end position="82"/>
    </location>
</feature>
<keyword evidence="1" id="KW-1133">Transmembrane helix</keyword>
<evidence type="ECO:0000256" key="1">
    <source>
        <dbReference type="SAM" id="Phobius"/>
    </source>
</evidence>
<keyword evidence="3" id="KW-1185">Reference proteome</keyword>